<feature type="transmembrane region" description="Helical" evidence="5">
    <location>
        <begin position="136"/>
        <end position="159"/>
    </location>
</feature>
<protein>
    <submittedName>
        <fullName evidence="7">Putative MFS transporter</fullName>
    </submittedName>
</protein>
<dbReference type="InterPro" id="IPR020846">
    <property type="entry name" value="MFS_dom"/>
</dbReference>
<dbReference type="GO" id="GO:0005886">
    <property type="term" value="C:plasma membrane"/>
    <property type="evidence" value="ECO:0007669"/>
    <property type="project" value="UniProtKB-SubCell"/>
</dbReference>
<feature type="transmembrane region" description="Helical" evidence="5">
    <location>
        <begin position="228"/>
        <end position="247"/>
    </location>
</feature>
<keyword evidence="8" id="KW-1185">Reference proteome</keyword>
<dbReference type="PANTHER" id="PTHR23523:SF2">
    <property type="entry name" value="2-NITROIMIDAZOLE TRANSPORTER"/>
    <property type="match status" value="1"/>
</dbReference>
<dbReference type="Gene3D" id="1.20.1250.20">
    <property type="entry name" value="MFS general substrate transporter like domains"/>
    <property type="match status" value="1"/>
</dbReference>
<accession>A0A512DE95</accession>
<evidence type="ECO:0000256" key="5">
    <source>
        <dbReference type="SAM" id="Phobius"/>
    </source>
</evidence>
<feature type="transmembrane region" description="Helical" evidence="5">
    <location>
        <begin position="51"/>
        <end position="74"/>
    </location>
</feature>
<evidence type="ECO:0000259" key="6">
    <source>
        <dbReference type="PROSITE" id="PS50850"/>
    </source>
</evidence>
<evidence type="ECO:0000256" key="2">
    <source>
        <dbReference type="ARBA" id="ARBA00022692"/>
    </source>
</evidence>
<evidence type="ECO:0000256" key="3">
    <source>
        <dbReference type="ARBA" id="ARBA00022989"/>
    </source>
</evidence>
<organism evidence="7 8">
    <name type="scientific">Cellulomonas aerilata</name>
    <dbReference type="NCBI Taxonomy" id="515326"/>
    <lineage>
        <taxon>Bacteria</taxon>
        <taxon>Bacillati</taxon>
        <taxon>Actinomycetota</taxon>
        <taxon>Actinomycetes</taxon>
        <taxon>Micrococcales</taxon>
        <taxon>Cellulomonadaceae</taxon>
        <taxon>Cellulomonas</taxon>
    </lineage>
</organism>
<feature type="transmembrane region" description="Helical" evidence="5">
    <location>
        <begin position="106"/>
        <end position="124"/>
    </location>
</feature>
<dbReference type="PROSITE" id="PS50850">
    <property type="entry name" value="MFS"/>
    <property type="match status" value="1"/>
</dbReference>
<feature type="transmembrane region" description="Helical" evidence="5">
    <location>
        <begin position="165"/>
        <end position="190"/>
    </location>
</feature>
<evidence type="ECO:0000313" key="8">
    <source>
        <dbReference type="Proteomes" id="UP000321181"/>
    </source>
</evidence>
<dbReference type="SUPFAM" id="SSF103473">
    <property type="entry name" value="MFS general substrate transporter"/>
    <property type="match status" value="1"/>
</dbReference>
<dbReference type="AlphaFoldDB" id="A0A512DE95"/>
<gene>
    <name evidence="7" type="ORF">CAE01nite_25160</name>
</gene>
<dbReference type="Pfam" id="PF07690">
    <property type="entry name" value="MFS_1"/>
    <property type="match status" value="1"/>
</dbReference>
<feature type="transmembrane region" description="Helical" evidence="5">
    <location>
        <begin position="319"/>
        <end position="339"/>
    </location>
</feature>
<dbReference type="PANTHER" id="PTHR23523">
    <property type="match status" value="1"/>
</dbReference>
<dbReference type="Proteomes" id="UP000321181">
    <property type="component" value="Unassembled WGS sequence"/>
</dbReference>
<feature type="transmembrane region" description="Helical" evidence="5">
    <location>
        <begin position="81"/>
        <end position="100"/>
    </location>
</feature>
<comment type="subcellular location">
    <subcellularLocation>
        <location evidence="1">Cell membrane</location>
        <topology evidence="1">Multi-pass membrane protein</topology>
    </subcellularLocation>
</comment>
<dbReference type="InterPro" id="IPR036259">
    <property type="entry name" value="MFS_trans_sf"/>
</dbReference>
<evidence type="ECO:0000256" key="4">
    <source>
        <dbReference type="ARBA" id="ARBA00023136"/>
    </source>
</evidence>
<comment type="caution">
    <text evidence="7">The sequence shown here is derived from an EMBL/GenBank/DDBJ whole genome shotgun (WGS) entry which is preliminary data.</text>
</comment>
<sequence>MRASTPAKSWRGRWLVLAGIVLVALNLRIAVAAVSPILDVVRTDVALTDTLAGVLGAIPLASFAVFGSLAPLVARRAGLEPTLIVAMVLSAVGEVVRSTTSSPGPFLGWTVIALAGMGMGNVLLPPLVKRYFPDRIGPVTAVYSMAMAFSTTAPAVLAAPLARQLGWRVAIASWATIGVVAVVPWCIVVARSSAVRAHLRTILARAPRDTPGLAARDRAGGRVWRTPLGWGMALAFGMNSLNTYAMFAWLPQILVDAGLPPEAGGRWLGLFAILGLPFSFAGPMLAARMRNPYPVALVLAACFVAGYLGLLLSPADGTALWMLLLGIAPGVFPMLLALINLRTRTSAGATSLSGFVQGVGYGISVPGPVLVGVLYERTGGWTAVFVLLIATVVVLAVAAAVACRPQILEDRWGPAVPEPPATP</sequence>
<name>A0A512DE95_9CELL</name>
<dbReference type="EMBL" id="BJYY01000015">
    <property type="protein sequence ID" value="GEO34791.1"/>
    <property type="molecule type" value="Genomic_DNA"/>
</dbReference>
<dbReference type="OrthoDB" id="5317164at2"/>
<dbReference type="InterPro" id="IPR011701">
    <property type="entry name" value="MFS"/>
</dbReference>
<dbReference type="RefSeq" id="WP_146904977.1">
    <property type="nucleotide sequence ID" value="NZ_BAAARM010000004.1"/>
</dbReference>
<feature type="transmembrane region" description="Helical" evidence="5">
    <location>
        <begin position="267"/>
        <end position="286"/>
    </location>
</feature>
<evidence type="ECO:0000256" key="1">
    <source>
        <dbReference type="ARBA" id="ARBA00004651"/>
    </source>
</evidence>
<dbReference type="GO" id="GO:0022857">
    <property type="term" value="F:transmembrane transporter activity"/>
    <property type="evidence" value="ECO:0007669"/>
    <property type="project" value="InterPro"/>
</dbReference>
<feature type="transmembrane region" description="Helical" evidence="5">
    <location>
        <begin position="293"/>
        <end position="313"/>
    </location>
</feature>
<feature type="transmembrane region" description="Helical" evidence="5">
    <location>
        <begin position="381"/>
        <end position="403"/>
    </location>
</feature>
<reference evidence="7 8" key="1">
    <citation type="submission" date="2019-07" db="EMBL/GenBank/DDBJ databases">
        <title>Whole genome shotgun sequence of Cellulomonas aerilata NBRC 106308.</title>
        <authorList>
            <person name="Hosoyama A."/>
            <person name="Uohara A."/>
            <person name="Ohji S."/>
            <person name="Ichikawa N."/>
        </authorList>
    </citation>
    <scope>NUCLEOTIDE SEQUENCE [LARGE SCALE GENOMIC DNA]</scope>
    <source>
        <strain evidence="7 8">NBRC 106308</strain>
    </source>
</reference>
<dbReference type="InterPro" id="IPR052524">
    <property type="entry name" value="MFS_Cyanate_Porter"/>
</dbReference>
<keyword evidence="2 5" id="KW-0812">Transmembrane</keyword>
<keyword evidence="3 5" id="KW-1133">Transmembrane helix</keyword>
<evidence type="ECO:0000313" key="7">
    <source>
        <dbReference type="EMBL" id="GEO34791.1"/>
    </source>
</evidence>
<keyword evidence="4 5" id="KW-0472">Membrane</keyword>
<feature type="domain" description="Major facilitator superfamily (MFS) profile" evidence="6">
    <location>
        <begin position="12"/>
        <end position="408"/>
    </location>
</feature>
<feature type="transmembrane region" description="Helical" evidence="5">
    <location>
        <begin position="351"/>
        <end position="375"/>
    </location>
</feature>
<proteinExistence type="predicted"/>